<proteinExistence type="predicted"/>
<dbReference type="EMBL" id="JAAFZH010000013">
    <property type="protein sequence ID" value="NDU97892.1"/>
    <property type="molecule type" value="Genomic_DNA"/>
</dbReference>
<gene>
    <name evidence="1" type="ORF">GK108_23605</name>
</gene>
<keyword evidence="2" id="KW-1185">Reference proteome</keyword>
<accession>A0A6L9LEW6</accession>
<evidence type="ECO:0008006" key="3">
    <source>
        <dbReference type="Google" id="ProtNLM"/>
    </source>
</evidence>
<dbReference type="AlphaFoldDB" id="A0A6L9LEW6"/>
<evidence type="ECO:0000313" key="1">
    <source>
        <dbReference type="EMBL" id="NDU97892.1"/>
    </source>
</evidence>
<protein>
    <recommendedName>
        <fullName evidence="3">Exo-alpha-sialidase</fullName>
    </recommendedName>
</protein>
<sequence>MKIAFTVVYTTLVISLITGLNGCKTVEPVSVDPVVTTPAAPSWTLNPDLILDNKLLLAAHANEKRLVVAGTEGFFQLDAGDTTFIKNGTFGKTVQRFGVGGSAAVGFSVFTPLLSDNLYASLSTDRKIVGLSFVGDSTGQTQYYTGSGAGIYPDIVYPALNLTITGSDFRSGNGTFGSFNVQKNVLLLHSSQGVILLARNDNTKEFALLRPVGKDYSEFLVNNYTLKPIALPLETDYKSSVRTSIAVNDYFVATPGESLLASNTYLYAIYTDGTVKKIPKPAIIPDKYFYYKGKLYGYQGYNGIIAQSVDGGFTWKNLLSVSFSGSVEFVEVDGKLVAYGQSQILLLDDGTETFSTYDPNTKSFYQLINAGLDGNKITGLTRFGKKVYATTLSGLYQINLTDFFTKATPSK</sequence>
<dbReference type="RefSeq" id="WP_163953792.1">
    <property type="nucleotide sequence ID" value="NZ_JAAFZH010000013.1"/>
</dbReference>
<comment type="caution">
    <text evidence="1">The sequence shown here is derived from an EMBL/GenBank/DDBJ whole genome shotgun (WGS) entry which is preliminary data.</text>
</comment>
<evidence type="ECO:0000313" key="2">
    <source>
        <dbReference type="Proteomes" id="UP000474175"/>
    </source>
</evidence>
<dbReference type="Proteomes" id="UP000474175">
    <property type="component" value="Unassembled WGS sequence"/>
</dbReference>
<name>A0A6L9LEW6_9BACT</name>
<reference evidence="1 2" key="1">
    <citation type="submission" date="2020-02" db="EMBL/GenBank/DDBJ databases">
        <title>Draft genome sequence of two Spirosoma agri KCTC 52727 and Spirosoma terrae KCTC 52035.</title>
        <authorList>
            <person name="Rojas J."/>
            <person name="Ambika Manirajan B."/>
            <person name="Suarez C."/>
            <person name="Ratering S."/>
            <person name="Schnell S."/>
        </authorList>
    </citation>
    <scope>NUCLEOTIDE SEQUENCE [LARGE SCALE GENOMIC DNA]</scope>
    <source>
        <strain evidence="1 2">KCTC 52035</strain>
    </source>
</reference>
<organism evidence="1 2">
    <name type="scientific">Spirosoma terrae</name>
    <dbReference type="NCBI Taxonomy" id="1968276"/>
    <lineage>
        <taxon>Bacteria</taxon>
        <taxon>Pseudomonadati</taxon>
        <taxon>Bacteroidota</taxon>
        <taxon>Cytophagia</taxon>
        <taxon>Cytophagales</taxon>
        <taxon>Cytophagaceae</taxon>
        <taxon>Spirosoma</taxon>
    </lineage>
</organism>